<name>A0A222FJH1_9GAMM</name>
<dbReference type="AlphaFoldDB" id="A0A222FJH1"/>
<dbReference type="PROSITE" id="PS50263">
    <property type="entry name" value="CN_HYDROLASE"/>
    <property type="match status" value="1"/>
</dbReference>
<protein>
    <submittedName>
        <fullName evidence="3">Amidohydrolase</fullName>
    </submittedName>
</protein>
<evidence type="ECO:0000313" key="3">
    <source>
        <dbReference type="EMBL" id="ASP38736.1"/>
    </source>
</evidence>
<feature type="domain" description="CN hydrolase" evidence="2">
    <location>
        <begin position="1"/>
        <end position="239"/>
    </location>
</feature>
<gene>
    <name evidence="3" type="ORF">CHH28_08600</name>
</gene>
<dbReference type="PANTHER" id="PTHR23088">
    <property type="entry name" value="NITRILASE-RELATED"/>
    <property type="match status" value="1"/>
</dbReference>
<dbReference type="Gene3D" id="3.60.110.10">
    <property type="entry name" value="Carbon-nitrogen hydrolase"/>
    <property type="match status" value="1"/>
</dbReference>
<sequence length="260" mass="28733">MCSIADVEANLAAAHALVADAARQGARLVVVPEMFLTLDGSQFQSLAARSDLVSTLAAWAQDLGIWLVAGAIPLPSPDDDVRLRSACCVFNDQGEQVARYDKIHLFDVDVGDAQGSYQESDRFAPGEQVVVVDTPVGRLGLAICYDLRFAELFQRLADQGAELISLPAAFTHRTGEAHWQSLLRARAIEQQCFILAANQCGWHDDKRQTWGHSQIIDPWGQVLTELGHESGVALADIDLSWQQEVRRRMPVQQHRRLNKP</sequence>
<dbReference type="GO" id="GO:0016811">
    <property type="term" value="F:hydrolase activity, acting on carbon-nitrogen (but not peptide) bonds, in linear amides"/>
    <property type="evidence" value="ECO:0007669"/>
    <property type="project" value="InterPro"/>
</dbReference>
<accession>A0A222FJH1</accession>
<organism evidence="3 4">
    <name type="scientific">Bacterioplanes sanyensis</name>
    <dbReference type="NCBI Taxonomy" id="1249553"/>
    <lineage>
        <taxon>Bacteria</taxon>
        <taxon>Pseudomonadati</taxon>
        <taxon>Pseudomonadota</taxon>
        <taxon>Gammaproteobacteria</taxon>
        <taxon>Oceanospirillales</taxon>
        <taxon>Oceanospirillaceae</taxon>
        <taxon>Bacterioplanes</taxon>
    </lineage>
</organism>
<dbReference type="KEGG" id="bsan:CHH28_08600"/>
<dbReference type="Proteomes" id="UP000202440">
    <property type="component" value="Chromosome"/>
</dbReference>
<dbReference type="EMBL" id="CP022530">
    <property type="protein sequence ID" value="ASP38736.1"/>
    <property type="molecule type" value="Genomic_DNA"/>
</dbReference>
<dbReference type="OrthoDB" id="9811121at2"/>
<evidence type="ECO:0000259" key="2">
    <source>
        <dbReference type="PROSITE" id="PS50263"/>
    </source>
</evidence>
<dbReference type="PANTHER" id="PTHR23088:SF27">
    <property type="entry name" value="DEAMINATED GLUTATHIONE AMIDASE"/>
    <property type="match status" value="1"/>
</dbReference>
<keyword evidence="1 3" id="KW-0378">Hydrolase</keyword>
<dbReference type="InterPro" id="IPR036526">
    <property type="entry name" value="C-N_Hydrolase_sf"/>
</dbReference>
<dbReference type="CDD" id="cd07572">
    <property type="entry name" value="nit"/>
    <property type="match status" value="1"/>
</dbReference>
<dbReference type="InterPro" id="IPR003010">
    <property type="entry name" value="C-N_Hydrolase"/>
</dbReference>
<dbReference type="SUPFAM" id="SSF56317">
    <property type="entry name" value="Carbon-nitrogen hydrolase"/>
    <property type="match status" value="1"/>
</dbReference>
<evidence type="ECO:0000256" key="1">
    <source>
        <dbReference type="ARBA" id="ARBA00022801"/>
    </source>
</evidence>
<evidence type="ECO:0000313" key="4">
    <source>
        <dbReference type="Proteomes" id="UP000202440"/>
    </source>
</evidence>
<dbReference type="InterPro" id="IPR045254">
    <property type="entry name" value="Nit1/2_C-N_Hydrolase"/>
</dbReference>
<reference evidence="3 4" key="1">
    <citation type="submission" date="2017-07" db="EMBL/GenBank/DDBJ databases">
        <title>Annotated genome sequence of Bacterioplanes sanyensis isolated from Red Sea.</title>
        <authorList>
            <person name="Rehman Z.U."/>
        </authorList>
    </citation>
    <scope>NUCLEOTIDE SEQUENCE [LARGE SCALE GENOMIC DNA]</scope>
    <source>
        <strain evidence="3 4">NV9</strain>
    </source>
</reference>
<dbReference type="Pfam" id="PF00795">
    <property type="entry name" value="CN_hydrolase"/>
    <property type="match status" value="1"/>
</dbReference>
<keyword evidence="4" id="KW-1185">Reference proteome</keyword>
<proteinExistence type="predicted"/>